<comment type="caution">
    <text evidence="2">The sequence shown here is derived from an EMBL/GenBank/DDBJ whole genome shotgun (WGS) entry which is preliminary data.</text>
</comment>
<name>A0ABU8HJL6_9BACI</name>
<accession>A0ABU8HJL6</accession>
<dbReference type="SUPFAM" id="SSF50129">
    <property type="entry name" value="GroES-like"/>
    <property type="match status" value="1"/>
</dbReference>
<sequence>MKTVVYEKYGSPDVLVLKDVNKPIPKDNEILIRIYATSVNYGDILTRNFKGISPRKFNMPLLFWLFAKIFFGFRKPKITTLGSEFTGQIELVGKDVKTFKQGDQVFGYLGQQMGAYAEYICITGKEKLATKPTNMTYEEAAVVPYGAMTALNLLRRIDVRSGQKVLINGASGGIGSAAVQLAKYFGAEVTGVCSTRRVEMVKSLGADKVIDYTKDDFTQSGETYDLIFDILGKSSFIECKDSLKQNGQYLLASFKVKQLFQMLWTSMFSRKKVICALSNEKTEDLIFLKELIEKRKIKSVIDKSFPLEQTVDAHKYVESGQKKGSVVITI</sequence>
<proteinExistence type="predicted"/>
<dbReference type="Pfam" id="PF08240">
    <property type="entry name" value="ADH_N"/>
    <property type="match status" value="1"/>
</dbReference>
<gene>
    <name evidence="2" type="ORF">WAK64_19760</name>
</gene>
<dbReference type="RefSeq" id="WP_336588775.1">
    <property type="nucleotide sequence ID" value="NZ_JBBAXC010000023.1"/>
</dbReference>
<dbReference type="CDD" id="cd08267">
    <property type="entry name" value="MDR1"/>
    <property type="match status" value="1"/>
</dbReference>
<dbReference type="InterPro" id="IPR013154">
    <property type="entry name" value="ADH-like_N"/>
</dbReference>
<dbReference type="InterPro" id="IPR036291">
    <property type="entry name" value="NAD(P)-bd_dom_sf"/>
</dbReference>
<dbReference type="SUPFAM" id="SSF51735">
    <property type="entry name" value="NAD(P)-binding Rossmann-fold domains"/>
    <property type="match status" value="1"/>
</dbReference>
<dbReference type="InterPro" id="IPR052733">
    <property type="entry name" value="Chloroplast_QOR"/>
</dbReference>
<dbReference type="Gene3D" id="3.40.50.720">
    <property type="entry name" value="NAD(P)-binding Rossmann-like Domain"/>
    <property type="match status" value="1"/>
</dbReference>
<feature type="domain" description="Enoyl reductase (ER)" evidence="1">
    <location>
        <begin position="10"/>
        <end position="328"/>
    </location>
</feature>
<evidence type="ECO:0000313" key="3">
    <source>
        <dbReference type="Proteomes" id="UP001312865"/>
    </source>
</evidence>
<reference evidence="2 3" key="1">
    <citation type="journal article" date="2018" name="J. Microbiol.">
        <title>Bacillus spongiae sp. nov., isolated from sponge of Jeju Island.</title>
        <authorList>
            <person name="Lee G.E."/>
            <person name="Im W.T."/>
            <person name="Park J.S."/>
        </authorList>
    </citation>
    <scope>NUCLEOTIDE SEQUENCE [LARGE SCALE GENOMIC DNA]</scope>
    <source>
        <strain evidence="2 3">135PIL107-10</strain>
    </source>
</reference>
<dbReference type="Gene3D" id="3.90.180.10">
    <property type="entry name" value="Medium-chain alcohol dehydrogenases, catalytic domain"/>
    <property type="match status" value="1"/>
</dbReference>
<dbReference type="InterPro" id="IPR002364">
    <property type="entry name" value="Quin_OxRdtase/zeta-crystal_CS"/>
</dbReference>
<dbReference type="PANTHER" id="PTHR44013">
    <property type="entry name" value="ZINC-TYPE ALCOHOL DEHYDROGENASE-LIKE PROTEIN C16A3.02C"/>
    <property type="match status" value="1"/>
</dbReference>
<dbReference type="InterPro" id="IPR011032">
    <property type="entry name" value="GroES-like_sf"/>
</dbReference>
<dbReference type="Pfam" id="PF13602">
    <property type="entry name" value="ADH_zinc_N_2"/>
    <property type="match status" value="1"/>
</dbReference>
<evidence type="ECO:0000313" key="2">
    <source>
        <dbReference type="EMBL" id="MEI5909289.1"/>
    </source>
</evidence>
<dbReference type="PANTHER" id="PTHR44013:SF1">
    <property type="entry name" value="ZINC-TYPE ALCOHOL DEHYDROGENASE-LIKE PROTEIN C16A3.02C"/>
    <property type="match status" value="1"/>
</dbReference>
<protein>
    <submittedName>
        <fullName evidence="2">NAD(P)-dependent alcohol dehydrogenase</fullName>
    </submittedName>
</protein>
<dbReference type="Proteomes" id="UP001312865">
    <property type="component" value="Unassembled WGS sequence"/>
</dbReference>
<dbReference type="PROSITE" id="PS01162">
    <property type="entry name" value="QOR_ZETA_CRYSTAL"/>
    <property type="match status" value="1"/>
</dbReference>
<organism evidence="2 3">
    <name type="scientific">Bacillus spongiae</name>
    <dbReference type="NCBI Taxonomy" id="2683610"/>
    <lineage>
        <taxon>Bacteria</taxon>
        <taxon>Bacillati</taxon>
        <taxon>Bacillota</taxon>
        <taxon>Bacilli</taxon>
        <taxon>Bacillales</taxon>
        <taxon>Bacillaceae</taxon>
        <taxon>Bacillus</taxon>
    </lineage>
</organism>
<evidence type="ECO:0000259" key="1">
    <source>
        <dbReference type="SMART" id="SM00829"/>
    </source>
</evidence>
<dbReference type="InterPro" id="IPR020843">
    <property type="entry name" value="ER"/>
</dbReference>
<keyword evidence="3" id="KW-1185">Reference proteome</keyword>
<dbReference type="SMART" id="SM00829">
    <property type="entry name" value="PKS_ER"/>
    <property type="match status" value="1"/>
</dbReference>
<dbReference type="EMBL" id="JBBAXC010000023">
    <property type="protein sequence ID" value="MEI5909289.1"/>
    <property type="molecule type" value="Genomic_DNA"/>
</dbReference>